<keyword evidence="3" id="KW-1185">Reference proteome</keyword>
<feature type="domain" description="SipL SPOCS" evidence="1">
    <location>
        <begin position="279"/>
        <end position="376"/>
    </location>
</feature>
<dbReference type="OrthoDB" id="1756731at2"/>
<dbReference type="InterPro" id="IPR024300">
    <property type="entry name" value="SipL_SPOCS_dom"/>
</dbReference>
<sequence>MKEIINENYESINNDKDDCDCKREEKCKDECIRKESIFFSGLCNPKDFDIDNGLWTEEDVSGSVHVPLKKPEIEEIDSVNAKIEIINKKVIVTPGVEGVDIYNYEGKIATGRKLIIEGLVCLTISYVSNRKDQSVHSFHGKVPFSAFIVLPNKCKEEDPLNNNFIVSSCIEDICIKSICDRTVKLTVTFALKVNKSAMSCDKKFLSDSGIDCNKNNSDDKKECKDCVENNKPVISGVCSEEKIKDLLKAKNDKCPTSYPKLWTEISVPEVLNISFMKPDIKQILSVNSELKILCQKVINTPVSEGANLENLNLTGKKIVIEAVLEQRITYVSKSNCNSVHAEHFKVPVSAYIVAPKGVELTDKFKIVSCIEDIFVCILNDRQIFKNSTIFFKAIPIKCER</sequence>
<proteinExistence type="predicted"/>
<gene>
    <name evidence="2" type="ORF">U729_382</name>
</gene>
<dbReference type="STRING" id="1561.NPD11_2622"/>
<evidence type="ECO:0000313" key="2">
    <source>
        <dbReference type="EMBL" id="AIY84018.1"/>
    </source>
</evidence>
<name>A0A0A7FWQ3_9CLOT</name>
<reference evidence="2 3" key="1">
    <citation type="journal article" date="2015" name="Infect. Genet. Evol.">
        <title>Genomic sequences of six botulinum neurotoxin-producing strains representing three clostridial species illustrate the mobility and diversity of botulinum neurotoxin genes.</title>
        <authorList>
            <person name="Smith T.J."/>
            <person name="Hill K.K."/>
            <person name="Xie G."/>
            <person name="Foley B.T."/>
            <person name="Williamson C.H."/>
            <person name="Foster J.T."/>
            <person name="Johnson S.L."/>
            <person name="Chertkov O."/>
            <person name="Teshima H."/>
            <person name="Gibbons H.S."/>
            <person name="Johnsky L.A."/>
            <person name="Karavis M.A."/>
            <person name="Smith L.A."/>
        </authorList>
    </citation>
    <scope>NUCLEOTIDE SEQUENCE [LARGE SCALE GENOMIC DNA]</scope>
    <source>
        <strain evidence="2">Sullivan</strain>
    </source>
</reference>
<dbReference type="KEGG" id="cbv:U729_382"/>
<dbReference type="AlphaFoldDB" id="A0A0A7FWQ3"/>
<organism evidence="2 3">
    <name type="scientific">Clostridium baratii str. Sullivan</name>
    <dbReference type="NCBI Taxonomy" id="1415775"/>
    <lineage>
        <taxon>Bacteria</taxon>
        <taxon>Bacillati</taxon>
        <taxon>Bacillota</taxon>
        <taxon>Clostridia</taxon>
        <taxon>Eubacteriales</taxon>
        <taxon>Clostridiaceae</taxon>
        <taxon>Clostridium</taxon>
    </lineage>
</organism>
<protein>
    <recommendedName>
        <fullName evidence="1">SipL SPOCS domain-containing protein</fullName>
    </recommendedName>
</protein>
<dbReference type="RefSeq" id="WP_052139355.1">
    <property type="nucleotide sequence ID" value="NZ_CP006905.1"/>
</dbReference>
<feature type="domain" description="SipL SPOCS" evidence="1">
    <location>
        <begin position="72"/>
        <end position="158"/>
    </location>
</feature>
<dbReference type="Pfam" id="PF12673">
    <property type="entry name" value="SipL"/>
    <property type="match status" value="2"/>
</dbReference>
<dbReference type="EMBL" id="CP006905">
    <property type="protein sequence ID" value="AIY84018.1"/>
    <property type="molecule type" value="Genomic_DNA"/>
</dbReference>
<dbReference type="Proteomes" id="UP000030635">
    <property type="component" value="Chromosome"/>
</dbReference>
<evidence type="ECO:0000259" key="1">
    <source>
        <dbReference type="Pfam" id="PF12673"/>
    </source>
</evidence>
<accession>A0A0A7FWQ3</accession>
<dbReference type="HOGENOM" id="CLU_688304_0_0_9"/>
<evidence type="ECO:0000313" key="3">
    <source>
        <dbReference type="Proteomes" id="UP000030635"/>
    </source>
</evidence>
<dbReference type="eggNOG" id="COG1388">
    <property type="taxonomic scope" value="Bacteria"/>
</dbReference>